<dbReference type="OrthoDB" id="645138at2"/>
<organism evidence="1 2">
    <name type="scientific">Chryseobacterium oleae</name>
    <dbReference type="NCBI Taxonomy" id="491207"/>
    <lineage>
        <taxon>Bacteria</taxon>
        <taxon>Pseudomonadati</taxon>
        <taxon>Bacteroidota</taxon>
        <taxon>Flavobacteriia</taxon>
        <taxon>Flavobacteriales</taxon>
        <taxon>Weeksellaceae</taxon>
        <taxon>Chryseobacterium group</taxon>
        <taxon>Chryseobacterium</taxon>
    </lineage>
</organism>
<dbReference type="Proteomes" id="UP000198769">
    <property type="component" value="Unassembled WGS sequence"/>
</dbReference>
<proteinExistence type="predicted"/>
<evidence type="ECO:0000313" key="1">
    <source>
        <dbReference type="EMBL" id="SFN36230.1"/>
    </source>
</evidence>
<name>A0A1I4YF49_CHROL</name>
<accession>A0A1I4YF49</accession>
<reference evidence="2" key="1">
    <citation type="submission" date="2016-10" db="EMBL/GenBank/DDBJ databases">
        <authorList>
            <person name="Varghese N."/>
            <person name="Submissions S."/>
        </authorList>
    </citation>
    <scope>NUCLEOTIDE SEQUENCE [LARGE SCALE GENOMIC DNA]</scope>
    <source>
        <strain evidence="2">DSM 25575</strain>
    </source>
</reference>
<sequence length="217" mass="24731">MATYESLIKINGSVGDLVFYSLNGKNVVRKKSGFNKTAFKKSPSYEKVRQNSSEFGHCSKAGKMIRSCIESYTKEAGDPVLYQKFAKLMTVIKDLDTVSERGKRTVQNGLLHPEGLKLLKGFRFGEKENIHPEAYVSEEKEYRILNFGNQISGDEMVVITIQPDFDTYTAKYIEEKRQVEAGKEIRFKKHFSGATLLLYFLVIRNKEEIIQMGFVGT</sequence>
<keyword evidence="2" id="KW-1185">Reference proteome</keyword>
<dbReference type="EMBL" id="FOVD01000003">
    <property type="protein sequence ID" value="SFN36230.1"/>
    <property type="molecule type" value="Genomic_DNA"/>
</dbReference>
<dbReference type="AlphaFoldDB" id="A0A1I4YF49"/>
<gene>
    <name evidence="1" type="ORF">SAMN05421594_2346</name>
</gene>
<evidence type="ECO:0000313" key="2">
    <source>
        <dbReference type="Proteomes" id="UP000198769"/>
    </source>
</evidence>
<dbReference type="RefSeq" id="WP_090024605.1">
    <property type="nucleotide sequence ID" value="NZ_FOVD01000003.1"/>
</dbReference>
<protein>
    <submittedName>
        <fullName evidence="1">Uncharacterized protein</fullName>
    </submittedName>
</protein>